<evidence type="ECO:0000313" key="2">
    <source>
        <dbReference type="Proteomes" id="UP000198302"/>
    </source>
</evidence>
<evidence type="ECO:0008006" key="3">
    <source>
        <dbReference type="Google" id="ProtNLM"/>
    </source>
</evidence>
<protein>
    <recommendedName>
        <fullName evidence="3">Lipoprotein</fullName>
    </recommendedName>
</protein>
<reference evidence="1 2" key="1">
    <citation type="submission" date="2016-11" db="EMBL/GenBank/DDBJ databases">
        <title>Whole genomes of Flavobacteriaceae.</title>
        <authorList>
            <person name="Stine C."/>
            <person name="Li C."/>
            <person name="Tadesse D."/>
        </authorList>
    </citation>
    <scope>NUCLEOTIDE SEQUENCE [LARGE SCALE GENOMIC DNA]</scope>
    <source>
        <strain evidence="1 2">ATCC 51468</strain>
    </source>
</reference>
<organism evidence="1 2">
    <name type="scientific">Flavobacterium hibernum</name>
    <dbReference type="NCBI Taxonomy" id="37752"/>
    <lineage>
        <taxon>Bacteria</taxon>
        <taxon>Pseudomonadati</taxon>
        <taxon>Bacteroidota</taxon>
        <taxon>Flavobacteriia</taxon>
        <taxon>Flavobacteriales</taxon>
        <taxon>Flavobacteriaceae</taxon>
        <taxon>Flavobacterium</taxon>
    </lineage>
</organism>
<comment type="caution">
    <text evidence="1">The sequence shown here is derived from an EMBL/GenBank/DDBJ whole genome shotgun (WGS) entry which is preliminary data.</text>
</comment>
<evidence type="ECO:0000313" key="1">
    <source>
        <dbReference type="EMBL" id="OXA90190.1"/>
    </source>
</evidence>
<proteinExistence type="predicted"/>
<gene>
    <name evidence="1" type="ORF">B0A73_03960</name>
</gene>
<dbReference type="Proteomes" id="UP000198302">
    <property type="component" value="Unassembled WGS sequence"/>
</dbReference>
<accession>A0ABX4CA98</accession>
<keyword evidence="2" id="KW-1185">Reference proteome</keyword>
<sequence>MKKTILLVMIFIFCISCERKTEFVQSKVRLNLFLVKNPPKKNSFSKMFYKYTSNTKYFLDNREDPGVF</sequence>
<name>A0ABX4CA98_9FLAO</name>
<dbReference type="EMBL" id="MUGX01000007">
    <property type="protein sequence ID" value="OXA90190.1"/>
    <property type="molecule type" value="Genomic_DNA"/>
</dbReference>